<dbReference type="Gene3D" id="3.10.50.30">
    <property type="entry name" value="Transcription elongation factor, GreA/GreB, C-terminal domain"/>
    <property type="match status" value="1"/>
</dbReference>
<name>A0A4V5PMJ3_9BACT</name>
<dbReference type="GO" id="GO:0070063">
    <property type="term" value="F:RNA polymerase binding"/>
    <property type="evidence" value="ECO:0007669"/>
    <property type="project" value="InterPro"/>
</dbReference>
<dbReference type="AlphaFoldDB" id="A0A4V5PMJ3"/>
<dbReference type="SUPFAM" id="SSF54534">
    <property type="entry name" value="FKBP-like"/>
    <property type="match status" value="1"/>
</dbReference>
<evidence type="ECO:0000259" key="2">
    <source>
        <dbReference type="Pfam" id="PF14760"/>
    </source>
</evidence>
<dbReference type="NCBIfam" id="NF004396">
    <property type="entry name" value="PRK05753.1"/>
    <property type="match status" value="1"/>
</dbReference>
<keyword evidence="4" id="KW-1185">Reference proteome</keyword>
<dbReference type="Pfam" id="PF14760">
    <property type="entry name" value="Rnk_N"/>
    <property type="match status" value="1"/>
</dbReference>
<feature type="domain" description="Transcription elongation factor GreA/GreB C-terminal" evidence="1">
    <location>
        <begin position="53"/>
        <end position="128"/>
    </location>
</feature>
<dbReference type="PANTHER" id="PTHR30437:SF5">
    <property type="entry name" value="REGULATOR OF NUCLEOSIDE DIPHOSPHATE KINASE"/>
    <property type="match status" value="1"/>
</dbReference>
<keyword evidence="3" id="KW-0808">Transferase</keyword>
<dbReference type="EMBL" id="SSMQ01000027">
    <property type="protein sequence ID" value="TKD03819.1"/>
    <property type="molecule type" value="Genomic_DNA"/>
</dbReference>
<evidence type="ECO:0000313" key="4">
    <source>
        <dbReference type="Proteomes" id="UP000309215"/>
    </source>
</evidence>
<feature type="domain" description="Regulator of nucleoside diphosphate kinase N-terminal" evidence="2">
    <location>
        <begin position="6"/>
        <end position="47"/>
    </location>
</feature>
<dbReference type="GO" id="GO:0003677">
    <property type="term" value="F:DNA binding"/>
    <property type="evidence" value="ECO:0007669"/>
    <property type="project" value="InterPro"/>
</dbReference>
<dbReference type="OrthoDB" id="192847at2"/>
<keyword evidence="3" id="KW-0418">Kinase</keyword>
<dbReference type="Pfam" id="PF01272">
    <property type="entry name" value="GreA_GreB"/>
    <property type="match status" value="1"/>
</dbReference>
<dbReference type="GO" id="GO:0006354">
    <property type="term" value="P:DNA-templated transcription elongation"/>
    <property type="evidence" value="ECO:0007669"/>
    <property type="project" value="TreeGrafter"/>
</dbReference>
<dbReference type="InterPro" id="IPR023459">
    <property type="entry name" value="Tscrpt_elong_fac_GreA/B_fam"/>
</dbReference>
<organism evidence="3 4">
    <name type="scientific">Polyangium fumosum</name>
    <dbReference type="NCBI Taxonomy" id="889272"/>
    <lineage>
        <taxon>Bacteria</taxon>
        <taxon>Pseudomonadati</taxon>
        <taxon>Myxococcota</taxon>
        <taxon>Polyangia</taxon>
        <taxon>Polyangiales</taxon>
        <taxon>Polyangiaceae</taxon>
        <taxon>Polyangium</taxon>
    </lineage>
</organism>
<dbReference type="InterPro" id="IPR001437">
    <property type="entry name" value="Tscrpt_elong_fac_GreA/B_C"/>
</dbReference>
<gene>
    <name evidence="3" type="ORF">E8A74_24865</name>
</gene>
<dbReference type="GO" id="GO:0032784">
    <property type="term" value="P:regulation of DNA-templated transcription elongation"/>
    <property type="evidence" value="ECO:0007669"/>
    <property type="project" value="InterPro"/>
</dbReference>
<dbReference type="InterPro" id="IPR036953">
    <property type="entry name" value="GreA/GreB_C_sf"/>
</dbReference>
<dbReference type="GO" id="GO:0016301">
    <property type="term" value="F:kinase activity"/>
    <property type="evidence" value="ECO:0007669"/>
    <property type="project" value="UniProtKB-KW"/>
</dbReference>
<evidence type="ECO:0000313" key="3">
    <source>
        <dbReference type="EMBL" id="TKD03819.1"/>
    </source>
</evidence>
<dbReference type="Gene3D" id="1.10.286.20">
    <property type="match status" value="1"/>
</dbReference>
<reference evidence="3 4" key="1">
    <citation type="submission" date="2019-04" db="EMBL/GenBank/DDBJ databases">
        <authorList>
            <person name="Li Y."/>
            <person name="Wang J."/>
        </authorList>
    </citation>
    <scope>NUCLEOTIDE SEQUENCE [LARGE SCALE GENOMIC DNA]</scope>
    <source>
        <strain evidence="3 4">DSM 14668</strain>
    </source>
</reference>
<proteinExistence type="predicted"/>
<accession>A0A4V5PMJ3</accession>
<evidence type="ECO:0000259" key="1">
    <source>
        <dbReference type="Pfam" id="PF01272"/>
    </source>
</evidence>
<dbReference type="PANTHER" id="PTHR30437">
    <property type="entry name" value="TRANSCRIPTION ELONGATION FACTOR GREA"/>
    <property type="match status" value="1"/>
</dbReference>
<protein>
    <submittedName>
        <fullName evidence="3">Nucleoside diphosphate kinase regulator</fullName>
    </submittedName>
</protein>
<dbReference type="Proteomes" id="UP000309215">
    <property type="component" value="Unassembled WGS sequence"/>
</dbReference>
<comment type="caution">
    <text evidence="3">The sequence shown here is derived from an EMBL/GenBank/DDBJ whole genome shotgun (WGS) entry which is preliminary data.</text>
</comment>
<dbReference type="InterPro" id="IPR029462">
    <property type="entry name" value="Rnk_N"/>
</dbReference>
<dbReference type="RefSeq" id="WP_136931553.1">
    <property type="nucleotide sequence ID" value="NZ_SSMQ01000027.1"/>
</dbReference>
<sequence length="139" mass="15146">MFPIAPSLVITTQDAERLRRVVELHLEGTSRAAAEALDRELARAKLVAPPAVPSDVVTMNSRVLYLDEGTQKRREVVITYPRDARVEEGRVSVLSPIGTALLGLSVGQSITWPMPTSGPRRLCVLAVPYQPEAAGDFQL</sequence>